<evidence type="ECO:0000313" key="2">
    <source>
        <dbReference type="EMBL" id="NDO68981.1"/>
    </source>
</evidence>
<proteinExistence type="predicted"/>
<dbReference type="PANTHER" id="PTHR43649:SF12">
    <property type="entry name" value="DIACETYLCHITOBIOSE BINDING PROTEIN DASA"/>
    <property type="match status" value="1"/>
</dbReference>
<dbReference type="AlphaFoldDB" id="A0A9X5H7A5"/>
<reference evidence="2 3" key="1">
    <citation type="submission" date="2019-07" db="EMBL/GenBank/DDBJ databases">
        <title>Draft genome sequences of 15 bacterial species constituting the stable defined intestinal microbiota of the GM15 gnotobiotic mouse model.</title>
        <authorList>
            <person name="Elie C."/>
            <person name="Mathieu A."/>
            <person name="Saliou A."/>
            <person name="Darnaud M."/>
            <person name="Leulier F."/>
            <person name="Tamellini A."/>
        </authorList>
    </citation>
    <scope>NUCLEOTIDE SEQUENCE [LARGE SCALE GENOMIC DNA]</scope>
    <source>
        <strain evidence="3">ASF 502</strain>
    </source>
</reference>
<dbReference type="OrthoDB" id="1929810at2"/>
<dbReference type="EMBL" id="VIRB01000061">
    <property type="protein sequence ID" value="NDO68981.1"/>
    <property type="molecule type" value="Genomic_DNA"/>
</dbReference>
<dbReference type="Gene3D" id="3.90.780.10">
    <property type="entry name" value="5'-Nucleotidase, C-terminal domain"/>
    <property type="match status" value="1"/>
</dbReference>
<dbReference type="Proteomes" id="UP000474104">
    <property type="component" value="Unassembled WGS sequence"/>
</dbReference>
<protein>
    <submittedName>
        <fullName evidence="2">Carbohydrate ABC transporter substrate-binding protein</fullName>
    </submittedName>
</protein>
<sequence>MRKGISLFLAGIVMLAGAVTLAGCGGQSPEGQERQAKDAGREQVSIALWSDQLTERYGPYLQETFPEVDFEFYVATNSTDFYAYKEEHGDLPDILTVRRFALSDVAAWKDSLMDLSGSELAGAFHPSYLRSYTYSDGTVNWLPTWAEVDSILVNEKLLEAKGLGIPTNYREFLDLCETLKNMGIRPFLSNFGADYTCMEILQGFSIARLNSQEGREWRQRYESGQTDQLSEEVWMPVFERMRELIDCAGIGEADLKGDTASVFAAYGSHKAAMIRGTCGEAGRYEVEGESVMIPYPGDTKEDNWYLTYPAFQVAASARADENPKRKELILDVLEAMLDQDGQQHIAGGQDMITYSKGSEQKLSPMFSEMKSYVDDNRLYIRLASSDMFSISEMVIQGMITGKYPDAGSAFDAFNEAMRSEEEEVPAAVCIETEYPYAFQDDGGSPAASAVINSLREELDAQLLVGQSSNVAGNIYAGEYTQEELGFLTIGETVEILRCEMTGGQLYEYLDNVLAAEGKRGSVVNDSTLYVSSGFEMELRRTDQGYDLERLTLEGRELDRDHTYDLAVLGNEQLMHGDILAEAGASEYEKVELSFKQLIADRLAEGRQLAEPTDYIILH</sequence>
<dbReference type="InterPro" id="IPR050490">
    <property type="entry name" value="Bact_solute-bd_prot1"/>
</dbReference>
<dbReference type="PANTHER" id="PTHR43649">
    <property type="entry name" value="ARABINOSE-BINDING PROTEIN-RELATED"/>
    <property type="match status" value="1"/>
</dbReference>
<dbReference type="SUPFAM" id="SSF55816">
    <property type="entry name" value="5'-nucleotidase (syn. UDP-sugar hydrolase), C-terminal domain"/>
    <property type="match status" value="1"/>
</dbReference>
<evidence type="ECO:0000313" key="3">
    <source>
        <dbReference type="Proteomes" id="UP000474104"/>
    </source>
</evidence>
<dbReference type="PROSITE" id="PS51257">
    <property type="entry name" value="PROKAR_LIPOPROTEIN"/>
    <property type="match status" value="1"/>
</dbReference>
<comment type="caution">
    <text evidence="2">The sequence shown here is derived from an EMBL/GenBank/DDBJ whole genome shotgun (WGS) entry which is preliminary data.</text>
</comment>
<dbReference type="SUPFAM" id="SSF53850">
    <property type="entry name" value="Periplasmic binding protein-like II"/>
    <property type="match status" value="1"/>
</dbReference>
<evidence type="ECO:0000256" key="1">
    <source>
        <dbReference type="SAM" id="SignalP"/>
    </source>
</evidence>
<dbReference type="GO" id="GO:0009166">
    <property type="term" value="P:nucleotide catabolic process"/>
    <property type="evidence" value="ECO:0007669"/>
    <property type="project" value="InterPro"/>
</dbReference>
<feature type="chain" id="PRO_5040744694" evidence="1">
    <location>
        <begin position="23"/>
        <end position="618"/>
    </location>
</feature>
<dbReference type="Gene3D" id="3.40.190.10">
    <property type="entry name" value="Periplasmic binding protein-like II"/>
    <property type="match status" value="2"/>
</dbReference>
<dbReference type="RefSeq" id="WP_004072771.1">
    <property type="nucleotide sequence ID" value="NZ_CASCYM010000072.1"/>
</dbReference>
<accession>A0A9X5H7A5</accession>
<organism evidence="2 3">
    <name type="scientific">Schaedlerella arabinosiphila</name>
    <dbReference type="NCBI Taxonomy" id="2044587"/>
    <lineage>
        <taxon>Bacteria</taxon>
        <taxon>Bacillati</taxon>
        <taxon>Bacillota</taxon>
        <taxon>Clostridia</taxon>
        <taxon>Lachnospirales</taxon>
        <taxon>Lachnospiraceae</taxon>
        <taxon>Schaedlerella</taxon>
    </lineage>
</organism>
<feature type="signal peptide" evidence="1">
    <location>
        <begin position="1"/>
        <end position="22"/>
    </location>
</feature>
<dbReference type="GO" id="GO:0016787">
    <property type="term" value="F:hydrolase activity"/>
    <property type="evidence" value="ECO:0007669"/>
    <property type="project" value="InterPro"/>
</dbReference>
<name>A0A9X5H7A5_9FIRM</name>
<gene>
    <name evidence="2" type="ORF">FMM80_09920</name>
</gene>
<dbReference type="InterPro" id="IPR036907">
    <property type="entry name" value="5'-Nucleotdase_C_sf"/>
</dbReference>
<keyword evidence="1" id="KW-0732">Signal</keyword>